<reference evidence="1 2" key="1">
    <citation type="journal article" date="2006" name="Nat. Biotechnol.">
        <title>Genome sequence of the ubiquitous hydrocarbon-degrading marine bacterium Alcanivorax borkumensis.</title>
        <authorList>
            <person name="Schneiker S."/>
            <person name="Martins dos Santos V.A.P."/>
            <person name="Bartels D."/>
            <person name="Bekel T."/>
            <person name="Brecht M."/>
            <person name="Buhrmester J."/>
            <person name="Chernikova T.N."/>
            <person name="Denaro R."/>
            <person name="Ferrer M."/>
            <person name="Gertler C."/>
            <person name="Goesmann A."/>
            <person name="Golyshina O.V."/>
            <person name="Kaminski F."/>
            <person name="Khachane A.N."/>
            <person name="Lang S."/>
            <person name="Linke B."/>
            <person name="McHardy A.C."/>
            <person name="Meyer F."/>
            <person name="Nechitaylo T."/>
            <person name="Puehler A."/>
            <person name="Regenhardt D."/>
            <person name="Rupp O."/>
            <person name="Sabirova J.S."/>
            <person name="Selbitschka W."/>
            <person name="Yakimov M.M."/>
            <person name="Timmis K.N."/>
            <person name="Vorhoelter F.-J."/>
            <person name="Weidner S."/>
            <person name="Kaiser O."/>
            <person name="Golyshin P.N."/>
        </authorList>
    </citation>
    <scope>NUCLEOTIDE SEQUENCE [LARGE SCALE GENOMIC DNA]</scope>
    <source>
        <strain evidence="2">ATCC 700651 / DSM 11573 / NCIMB 13689 / SK2</strain>
    </source>
</reference>
<keyword evidence="2" id="KW-1185">Reference proteome</keyword>
<dbReference type="EMBL" id="AM286690">
    <property type="protein sequence ID" value="CAL17517.1"/>
    <property type="molecule type" value="Genomic_DNA"/>
</dbReference>
<dbReference type="STRING" id="393595.ABO_2069"/>
<sequence>MMTLHALNESQAIYQIQESVVFDSSLSLTALGIYTFLTAVDNIAHPNIVALLQESHSQCSQYDIKVALQELVKADLLMYRLPPHKPAWEVINHCHD</sequence>
<dbReference type="HOGENOM" id="CLU_2353644_0_0_6"/>
<proteinExistence type="predicted"/>
<protein>
    <submittedName>
        <fullName evidence="1">Uncharacterized protein</fullName>
    </submittedName>
</protein>
<evidence type="ECO:0000313" key="2">
    <source>
        <dbReference type="Proteomes" id="UP000008871"/>
    </source>
</evidence>
<dbReference type="Proteomes" id="UP000008871">
    <property type="component" value="Chromosome"/>
</dbReference>
<gene>
    <name evidence="1" type="ordered locus">ABO_2069</name>
</gene>
<name>Q0VMT1_ALCBS</name>
<dbReference type="KEGG" id="abo:ABO_2069"/>
<organism evidence="1 2">
    <name type="scientific">Alcanivorax borkumensis (strain ATCC 700651 / DSM 11573 / NCIMB 13689 / SK2)</name>
    <dbReference type="NCBI Taxonomy" id="393595"/>
    <lineage>
        <taxon>Bacteria</taxon>
        <taxon>Pseudomonadati</taxon>
        <taxon>Pseudomonadota</taxon>
        <taxon>Gammaproteobacteria</taxon>
        <taxon>Oceanospirillales</taxon>
        <taxon>Alcanivoracaceae</taxon>
        <taxon>Alcanivorax</taxon>
    </lineage>
</organism>
<dbReference type="AlphaFoldDB" id="Q0VMT1"/>
<accession>Q0VMT1</accession>
<evidence type="ECO:0000313" key="1">
    <source>
        <dbReference type="EMBL" id="CAL17517.1"/>
    </source>
</evidence>